<reference evidence="1 2" key="1">
    <citation type="submission" date="2024-01" db="EMBL/GenBank/DDBJ databases">
        <title>The complete chloroplast genome sequence of Lithospermum erythrorhizon: insights into the phylogenetic relationship among Boraginaceae species and the maternal lineages of purple gromwells.</title>
        <authorList>
            <person name="Okada T."/>
            <person name="Watanabe K."/>
        </authorList>
    </citation>
    <scope>NUCLEOTIDE SEQUENCE [LARGE SCALE GENOMIC DNA]</scope>
</reference>
<dbReference type="AlphaFoldDB" id="A0AAV3RZ32"/>
<keyword evidence="2" id="KW-1185">Reference proteome</keyword>
<dbReference type="Proteomes" id="UP001454036">
    <property type="component" value="Unassembled WGS sequence"/>
</dbReference>
<dbReference type="EMBL" id="BAABME010012253">
    <property type="protein sequence ID" value="GAA0184901.1"/>
    <property type="molecule type" value="Genomic_DNA"/>
</dbReference>
<accession>A0AAV3RZ32</accession>
<proteinExistence type="predicted"/>
<evidence type="ECO:0000313" key="1">
    <source>
        <dbReference type="EMBL" id="GAA0184901.1"/>
    </source>
</evidence>
<name>A0AAV3RZ32_LITER</name>
<organism evidence="1 2">
    <name type="scientific">Lithospermum erythrorhizon</name>
    <name type="common">Purple gromwell</name>
    <name type="synonym">Lithospermum officinale var. erythrorhizon</name>
    <dbReference type="NCBI Taxonomy" id="34254"/>
    <lineage>
        <taxon>Eukaryota</taxon>
        <taxon>Viridiplantae</taxon>
        <taxon>Streptophyta</taxon>
        <taxon>Embryophyta</taxon>
        <taxon>Tracheophyta</taxon>
        <taxon>Spermatophyta</taxon>
        <taxon>Magnoliopsida</taxon>
        <taxon>eudicotyledons</taxon>
        <taxon>Gunneridae</taxon>
        <taxon>Pentapetalae</taxon>
        <taxon>asterids</taxon>
        <taxon>lamiids</taxon>
        <taxon>Boraginales</taxon>
        <taxon>Boraginaceae</taxon>
        <taxon>Boraginoideae</taxon>
        <taxon>Lithospermeae</taxon>
        <taxon>Lithospermum</taxon>
    </lineage>
</organism>
<comment type="caution">
    <text evidence="1">The sequence shown here is derived from an EMBL/GenBank/DDBJ whole genome shotgun (WGS) entry which is preliminary data.</text>
</comment>
<sequence length="94" mass="10839">MKFHASTPFPTTFELMETAIIQNSSISEFEEFVSTKVSSCPPLLHKTSRPLENMYSRWFCHGFCADEVWPPTESLQHKFQTAEHYPLSLDPLDS</sequence>
<protein>
    <submittedName>
        <fullName evidence="1">Uncharacterized protein</fullName>
    </submittedName>
</protein>
<gene>
    <name evidence="1" type="ORF">LIER_32189</name>
</gene>
<evidence type="ECO:0000313" key="2">
    <source>
        <dbReference type="Proteomes" id="UP001454036"/>
    </source>
</evidence>